<keyword evidence="3" id="KW-0004">4Fe-4S</keyword>
<evidence type="ECO:0000256" key="9">
    <source>
        <dbReference type="ARBA" id="ARBA00023157"/>
    </source>
</evidence>
<dbReference type="EMBL" id="MF668271">
    <property type="protein sequence ID" value="ASZ73049.1"/>
    <property type="molecule type" value="Genomic_DNA"/>
</dbReference>
<dbReference type="GO" id="GO:0045892">
    <property type="term" value="P:negative regulation of DNA-templated transcription"/>
    <property type="evidence" value="ECO:0007669"/>
    <property type="project" value="TreeGrafter"/>
</dbReference>
<comment type="similarity">
    <text evidence="2">Belongs to the WhiB family.</text>
</comment>
<evidence type="ECO:0000256" key="8">
    <source>
        <dbReference type="ARBA" id="ARBA00023125"/>
    </source>
</evidence>
<keyword evidence="8" id="KW-0238">DNA-binding</keyword>
<keyword evidence="10" id="KW-0804">Transcription</keyword>
<keyword evidence="13" id="KW-1185">Reference proteome</keyword>
<dbReference type="SUPFAM" id="SSF46689">
    <property type="entry name" value="Homeodomain-like"/>
    <property type="match status" value="1"/>
</dbReference>
<feature type="domain" description="4Fe-4S Wbl-type" evidence="11">
    <location>
        <begin position="23"/>
        <end position="81"/>
    </location>
</feature>
<keyword evidence="5" id="KW-0408">Iron</keyword>
<dbReference type="Proteomes" id="UP000224868">
    <property type="component" value="Segment"/>
</dbReference>
<evidence type="ECO:0000256" key="10">
    <source>
        <dbReference type="ARBA" id="ARBA00023163"/>
    </source>
</evidence>
<evidence type="ECO:0000256" key="7">
    <source>
        <dbReference type="ARBA" id="ARBA00023015"/>
    </source>
</evidence>
<comment type="cofactor">
    <cofactor evidence="1">
        <name>[4Fe-4S] cluster</name>
        <dbReference type="ChEBI" id="CHEBI:49883"/>
    </cofactor>
</comment>
<evidence type="ECO:0000256" key="2">
    <source>
        <dbReference type="ARBA" id="ARBA00006597"/>
    </source>
</evidence>
<dbReference type="Gene3D" id="1.10.10.60">
    <property type="entry name" value="Homeodomain-like"/>
    <property type="match status" value="1"/>
</dbReference>
<dbReference type="GO" id="GO:0047134">
    <property type="term" value="F:protein-disulfide reductase [NAD(P)H] activity"/>
    <property type="evidence" value="ECO:0007669"/>
    <property type="project" value="TreeGrafter"/>
</dbReference>
<keyword evidence="4" id="KW-0479">Metal-binding</keyword>
<evidence type="ECO:0000256" key="3">
    <source>
        <dbReference type="ARBA" id="ARBA00022485"/>
    </source>
</evidence>
<dbReference type="HAMAP" id="MF_01479">
    <property type="entry name" value="WhiB"/>
    <property type="match status" value="1"/>
</dbReference>
<keyword evidence="6" id="KW-0411">Iron-sulfur</keyword>
<evidence type="ECO:0000256" key="4">
    <source>
        <dbReference type="ARBA" id="ARBA00022723"/>
    </source>
</evidence>
<dbReference type="InterPro" id="IPR034768">
    <property type="entry name" value="4FE4S_WBL"/>
</dbReference>
<dbReference type="PANTHER" id="PTHR38839">
    <property type="entry name" value="TRANSCRIPTIONAL REGULATOR WHID-RELATED"/>
    <property type="match status" value="1"/>
</dbReference>
<dbReference type="GO" id="GO:0003677">
    <property type="term" value="F:DNA binding"/>
    <property type="evidence" value="ECO:0007669"/>
    <property type="project" value="UniProtKB-KW"/>
</dbReference>
<evidence type="ECO:0000256" key="6">
    <source>
        <dbReference type="ARBA" id="ARBA00023014"/>
    </source>
</evidence>
<dbReference type="Pfam" id="PF02467">
    <property type="entry name" value="Whib"/>
    <property type="match status" value="1"/>
</dbReference>
<dbReference type="InterPro" id="IPR009057">
    <property type="entry name" value="Homeodomain-like_sf"/>
</dbReference>
<dbReference type="PANTHER" id="PTHR38839:SF4">
    <property type="entry name" value="TRANSCRIPTIONAL REGULATOR WHIB"/>
    <property type="match status" value="1"/>
</dbReference>
<evidence type="ECO:0000313" key="13">
    <source>
        <dbReference type="Proteomes" id="UP000224868"/>
    </source>
</evidence>
<dbReference type="PROSITE" id="PS51674">
    <property type="entry name" value="4FE4S_WBL"/>
    <property type="match status" value="1"/>
</dbReference>
<evidence type="ECO:0000259" key="11">
    <source>
        <dbReference type="PROSITE" id="PS51674"/>
    </source>
</evidence>
<evidence type="ECO:0000313" key="12">
    <source>
        <dbReference type="EMBL" id="ASZ73049.1"/>
    </source>
</evidence>
<dbReference type="GO" id="GO:0051539">
    <property type="term" value="F:4 iron, 4 sulfur cluster binding"/>
    <property type="evidence" value="ECO:0007669"/>
    <property type="project" value="UniProtKB-KW"/>
</dbReference>
<evidence type="ECO:0000256" key="1">
    <source>
        <dbReference type="ARBA" id="ARBA00001966"/>
    </source>
</evidence>
<proteinExistence type="inferred from homology"/>
<dbReference type="InterPro" id="IPR003482">
    <property type="entry name" value="Whib"/>
</dbReference>
<organism evidence="12 13">
    <name type="scientific">Mycobacterium phage Geralt</name>
    <dbReference type="NCBI Taxonomy" id="2027894"/>
    <lineage>
        <taxon>Viruses</taxon>
        <taxon>Duplodnaviria</taxon>
        <taxon>Heunggongvirae</taxon>
        <taxon>Uroviricota</taxon>
        <taxon>Caudoviricetes</taxon>
        <taxon>Gracegardnervirinae</taxon>
        <taxon>Cheoctovirus</taxon>
        <taxon>Cheoctovirus geralt</taxon>
    </lineage>
</organism>
<keyword evidence="9" id="KW-1015">Disulfide bond</keyword>
<accession>A0A249XMT9</accession>
<keyword evidence="7" id="KW-0805">Transcription regulation</keyword>
<protein>
    <recommendedName>
        <fullName evidence="11">4Fe-4S Wbl-type domain-containing protein</fullName>
    </recommendedName>
</protein>
<evidence type="ECO:0000256" key="5">
    <source>
        <dbReference type="ARBA" id="ARBA00023004"/>
    </source>
</evidence>
<name>A0A249XMT9_9CAUD</name>
<reference evidence="12 13" key="1">
    <citation type="submission" date="2017-08" db="EMBL/GenBank/DDBJ databases">
        <authorList>
            <person name="Evtimov V.S."/>
            <person name="Islam E."/>
            <person name="Mammen M.P."/>
            <person name="Apellido K.A."/>
            <person name="Balchander D."/>
            <person name="Eluri N.R."/>
            <person name="Gupta A."/>
            <person name="Koa B.D."/>
            <person name="Koduri S."/>
            <person name="Meka S."/>
            <person name="Menon A.S."/>
            <person name="Mortazavi S."/>
            <person name="Pettigrew T.D."/>
            <person name="Raju F.M."/>
            <person name="Schill C.N."/>
            <person name="Singh S.P."/>
            <person name="Siu S.T."/>
            <person name="Smith C.J."/>
            <person name="Varandani S."/>
            <person name="Dalia R."/>
            <person name="Gurney S.M.R."/>
            <person name="Little J.L."/>
            <person name="Washington J.M."/>
            <person name="Garlena R.A."/>
            <person name="Russell D.A."/>
            <person name="Pope W.H."/>
            <person name="Jacobs-Sera D."/>
            <person name="Hendrix R.W."/>
            <person name="Hatfull G.F."/>
        </authorList>
    </citation>
    <scope>NUCLEOTIDE SEQUENCE [LARGE SCALE GENOMIC DNA]</scope>
</reference>
<gene>
    <name evidence="12" type="ORF">SEA_GERALT_54</name>
</gene>
<dbReference type="GO" id="GO:0046872">
    <property type="term" value="F:metal ion binding"/>
    <property type="evidence" value="ECO:0007669"/>
    <property type="project" value="UniProtKB-KW"/>
</dbReference>
<sequence>MTDLSHLLVIINEDRHSWRDKALCAQVDVGDMFFPGKGESAKPAKRICARCEVRAECLEFALANREHYGVFGGLSERERRPLLKANGGGSGGMSNGNRITPEQVQTILLMTREGCSAKHIGEVVGCSARTVVRVRAAGDARLASPDQFVSLSQEQKDFAQYLLDDGAPYREVARTLGVSRTTVEKYFPGYGWSKKQAAEFRSLVKKFRWLEAS</sequence>